<accession>A0AAV6X088</accession>
<evidence type="ECO:0000256" key="4">
    <source>
        <dbReference type="ARBA" id="ARBA00022630"/>
    </source>
</evidence>
<dbReference type="PROSITE" id="PS00018">
    <property type="entry name" value="EF_HAND_1"/>
    <property type="match status" value="1"/>
</dbReference>
<dbReference type="Pfam" id="PF08030">
    <property type="entry name" value="NAD_binding_6"/>
    <property type="match status" value="1"/>
</dbReference>
<proteinExistence type="inferred from homology"/>
<evidence type="ECO:0000256" key="8">
    <source>
        <dbReference type="ARBA" id="ARBA00022837"/>
    </source>
</evidence>
<evidence type="ECO:0000256" key="14">
    <source>
        <dbReference type="SAM" id="Phobius"/>
    </source>
</evidence>
<dbReference type="Gene3D" id="3.40.50.80">
    <property type="entry name" value="Nucleotide-binding domain of ferredoxin-NADP reductase (FNR) module"/>
    <property type="match status" value="1"/>
</dbReference>
<dbReference type="InterPro" id="IPR013121">
    <property type="entry name" value="Fe_red_NAD-bd_6"/>
</dbReference>
<feature type="transmembrane region" description="Helical" evidence="14">
    <location>
        <begin position="383"/>
        <end position="401"/>
    </location>
</feature>
<evidence type="ECO:0000256" key="3">
    <source>
        <dbReference type="ARBA" id="ARBA00022559"/>
    </source>
</evidence>
<keyword evidence="11" id="KW-0560">Oxidoreductase</keyword>
<comment type="caution">
    <text evidence="17">The sequence shown here is derived from an EMBL/GenBank/DDBJ whole genome shotgun (WGS) entry which is preliminary data.</text>
</comment>
<dbReference type="InterPro" id="IPR000778">
    <property type="entry name" value="Cyt_b245_heavy_chain"/>
</dbReference>
<evidence type="ECO:0000256" key="1">
    <source>
        <dbReference type="ARBA" id="ARBA00004141"/>
    </source>
</evidence>
<dbReference type="PANTHER" id="PTHR11972:SF44">
    <property type="entry name" value="RESPIRATORY BURST OXIDASE HOMOLOG PROTEIN E"/>
    <property type="match status" value="1"/>
</dbReference>
<dbReference type="Proteomes" id="UP000826271">
    <property type="component" value="Unassembled WGS sequence"/>
</dbReference>
<dbReference type="InterPro" id="IPR018247">
    <property type="entry name" value="EF_Hand_1_Ca_BS"/>
</dbReference>
<dbReference type="EMBL" id="WHWC01000011">
    <property type="protein sequence ID" value="KAG8373867.1"/>
    <property type="molecule type" value="Genomic_DNA"/>
</dbReference>
<evidence type="ECO:0000259" key="15">
    <source>
        <dbReference type="PROSITE" id="PS50222"/>
    </source>
</evidence>
<dbReference type="InterPro" id="IPR013623">
    <property type="entry name" value="NADPH_Ox"/>
</dbReference>
<dbReference type="Pfam" id="PF08022">
    <property type="entry name" value="FAD_binding_8"/>
    <property type="match status" value="1"/>
</dbReference>
<feature type="transmembrane region" description="Helical" evidence="14">
    <location>
        <begin position="514"/>
        <end position="537"/>
    </location>
</feature>
<protein>
    <recommendedName>
        <fullName evidence="19">Respiratory burst oxidase-like protein E</fullName>
    </recommendedName>
</protein>
<feature type="region of interest" description="Disordered" evidence="13">
    <location>
        <begin position="769"/>
        <end position="797"/>
    </location>
</feature>
<dbReference type="GO" id="GO:0009653">
    <property type="term" value="P:anatomical structure morphogenesis"/>
    <property type="evidence" value="ECO:0007669"/>
    <property type="project" value="UniProtKB-ARBA"/>
</dbReference>
<organism evidence="17 18">
    <name type="scientific">Buddleja alternifolia</name>
    <dbReference type="NCBI Taxonomy" id="168488"/>
    <lineage>
        <taxon>Eukaryota</taxon>
        <taxon>Viridiplantae</taxon>
        <taxon>Streptophyta</taxon>
        <taxon>Embryophyta</taxon>
        <taxon>Tracheophyta</taxon>
        <taxon>Spermatophyta</taxon>
        <taxon>Magnoliopsida</taxon>
        <taxon>eudicotyledons</taxon>
        <taxon>Gunneridae</taxon>
        <taxon>Pentapetalae</taxon>
        <taxon>asterids</taxon>
        <taxon>lamiids</taxon>
        <taxon>Lamiales</taxon>
        <taxon>Scrophulariaceae</taxon>
        <taxon>Buddlejeae</taxon>
        <taxon>Buddleja</taxon>
    </lineage>
</organism>
<keyword evidence="7" id="KW-0274">FAD</keyword>
<evidence type="ECO:0000313" key="17">
    <source>
        <dbReference type="EMBL" id="KAG8373867.1"/>
    </source>
</evidence>
<dbReference type="Gene3D" id="1.10.238.10">
    <property type="entry name" value="EF-hand"/>
    <property type="match status" value="1"/>
</dbReference>
<reference evidence="17" key="1">
    <citation type="submission" date="2019-10" db="EMBL/GenBank/DDBJ databases">
        <authorList>
            <person name="Zhang R."/>
            <person name="Pan Y."/>
            <person name="Wang J."/>
            <person name="Ma R."/>
            <person name="Yu S."/>
        </authorList>
    </citation>
    <scope>NUCLEOTIDE SEQUENCE</scope>
    <source>
        <strain evidence="17">LA-IB0</strain>
        <tissue evidence="17">Leaf</tissue>
    </source>
</reference>
<dbReference type="InterPro" id="IPR050369">
    <property type="entry name" value="RBOH/FRE"/>
</dbReference>
<dbReference type="GO" id="GO:0004601">
    <property type="term" value="F:peroxidase activity"/>
    <property type="evidence" value="ECO:0007669"/>
    <property type="project" value="UniProtKB-KW"/>
</dbReference>
<dbReference type="InterPro" id="IPR013112">
    <property type="entry name" value="FAD-bd_8"/>
</dbReference>
<keyword evidence="18" id="KW-1185">Reference proteome</keyword>
<dbReference type="SFLD" id="SFLDG01168">
    <property type="entry name" value="Ferric_reductase_subgroup_(FRE"/>
    <property type="match status" value="1"/>
</dbReference>
<feature type="domain" description="EF-hand" evidence="15">
    <location>
        <begin position="275"/>
        <end position="297"/>
    </location>
</feature>
<evidence type="ECO:0000256" key="6">
    <source>
        <dbReference type="ARBA" id="ARBA00022723"/>
    </source>
</evidence>
<dbReference type="GO" id="GO:0005509">
    <property type="term" value="F:calcium ion binding"/>
    <property type="evidence" value="ECO:0007669"/>
    <property type="project" value="InterPro"/>
</dbReference>
<gene>
    <name evidence="17" type="ORF">BUALT_Bualt11G0069900</name>
</gene>
<evidence type="ECO:0000313" key="18">
    <source>
        <dbReference type="Proteomes" id="UP000826271"/>
    </source>
</evidence>
<dbReference type="FunFam" id="1.10.238.10:FF:000049">
    <property type="entry name" value="Respiratory burst oxidase homolog A"/>
    <property type="match status" value="1"/>
</dbReference>
<evidence type="ECO:0000256" key="5">
    <source>
        <dbReference type="ARBA" id="ARBA00022692"/>
    </source>
</evidence>
<evidence type="ECO:0000256" key="13">
    <source>
        <dbReference type="SAM" id="MobiDB-lite"/>
    </source>
</evidence>
<keyword evidence="9" id="KW-0521">NADP</keyword>
<feature type="region of interest" description="Disordered" evidence="13">
    <location>
        <begin position="84"/>
        <end position="125"/>
    </location>
</feature>
<dbReference type="InterPro" id="IPR017927">
    <property type="entry name" value="FAD-bd_FR_type"/>
</dbReference>
<keyword evidence="6" id="KW-0479">Metal-binding</keyword>
<dbReference type="InterPro" id="IPR039261">
    <property type="entry name" value="FNR_nucleotide-bd"/>
</dbReference>
<sequence length="940" mass="106460">MIRTTSFGSGSRYSRSFDLPEDAREPPHYGVGGAMLPVYLNDLRRNISGEEMVEVTLELDDNAVVLCSFTPATANHNAAVENDQPASSDFLRRSTSAASRKLRRMFSRRGTRSARTSTSDAEDQHQAAVMTVREMMKLKTKMMRNKSCAQRALGGLRFISKSTGEESNPDELWKQVEARFDALAKDGLLSRQDFGECIGMGDSKEFAVGVFDALARRRRQKTGKITKAELHEFWLQISDHSFDARLQIFFDMIYSLKIELSFINIELSVNLYRADSNGDGKITRDEVRELIMLSASANKLSNLKERAEEYASLIMEELDPECLGYIELWQLETLLLQRNNYMDHSRPLSTTSVGWSQNLSSLKPRNILNKIGSLLLDNWQRGWLILLWVLAMAGLFTWKFLQYRQKTAFHVMGYCLTTAKGAAETLKLNMALILLPVCRNILTWLRSTRARLLIPFDDNINFHKVIAYAIAIGVIIHGGTHLTCDFPRIVRSSPEKFLHIASDFDGKKPTFSSLLSGVVGTTGIAMVVLMIIVFTLATRSFRRKGLKLPPPLNRLTGFNAFWYSHHLLGLVYILLLIHGSFLFLIHKWYQKTTWMYISVPLLLYIAERTLRTCRSEHFAVRILKVSVLPGGVFSLVMAKPNGFKYKSGQYIFLQCPTISSFEWHPFSLTSAPGDNYLSVHIRAVGDWTQEFKRVLTEDNGSTCVIGRAKFGALGNVHPTGLPKLLVDGPYGAPAQDYQNYDVLLLVGLGIGATPFISILKDLLNNTRPENQMDSSTEASTSDNSWNSFASSGDSSNIRRISQRTRSAHFYWVTREPGSFEWFKEVMNEVAELDDKGQIEMHNYLTSVYEEGDARSTLITMVQALNHAKHGVDILSGTRVRTHFARPNWKEVFNKVAKKHPCKRVGVFYCGTPILAKELKKLSREVSYKTSTRFDFHKEYF</sequence>
<dbReference type="GO" id="GO:0005886">
    <property type="term" value="C:plasma membrane"/>
    <property type="evidence" value="ECO:0007669"/>
    <property type="project" value="TreeGrafter"/>
</dbReference>
<dbReference type="FunFam" id="2.40.30.10:FF:000059">
    <property type="entry name" value="dual oxidase isoform X1"/>
    <property type="match status" value="1"/>
</dbReference>
<dbReference type="GO" id="GO:0016174">
    <property type="term" value="F:NAD(P)H oxidase H2O2-forming activity"/>
    <property type="evidence" value="ECO:0007669"/>
    <property type="project" value="TreeGrafter"/>
</dbReference>
<dbReference type="GO" id="GO:0042742">
    <property type="term" value="P:defense response to bacterium"/>
    <property type="evidence" value="ECO:0007669"/>
    <property type="project" value="UniProtKB-ARBA"/>
</dbReference>
<dbReference type="InterPro" id="IPR011992">
    <property type="entry name" value="EF-hand-dom_pair"/>
</dbReference>
<keyword evidence="12 14" id="KW-0472">Membrane</keyword>
<dbReference type="SUPFAM" id="SSF52343">
    <property type="entry name" value="Ferredoxin reductase-like, C-terminal NADP-linked domain"/>
    <property type="match status" value="1"/>
</dbReference>
<dbReference type="SFLD" id="SFLDG01169">
    <property type="entry name" value="NADPH_oxidase_subgroup_(NOX)"/>
    <property type="match status" value="1"/>
</dbReference>
<dbReference type="SUPFAM" id="SSF47473">
    <property type="entry name" value="EF-hand"/>
    <property type="match status" value="1"/>
</dbReference>
<name>A0AAV6X088_9LAMI</name>
<evidence type="ECO:0000256" key="11">
    <source>
        <dbReference type="ARBA" id="ARBA00023002"/>
    </source>
</evidence>
<evidence type="ECO:0000256" key="7">
    <source>
        <dbReference type="ARBA" id="ARBA00022827"/>
    </source>
</evidence>
<comment type="subcellular location">
    <subcellularLocation>
        <location evidence="1">Membrane</location>
        <topology evidence="1">Multi-pass membrane protein</topology>
    </subcellularLocation>
</comment>
<dbReference type="Gene3D" id="2.40.30.10">
    <property type="entry name" value="Translation factors"/>
    <property type="match status" value="1"/>
</dbReference>
<dbReference type="PRINTS" id="PR00466">
    <property type="entry name" value="GP91PHOX"/>
</dbReference>
<dbReference type="InterPro" id="IPR013130">
    <property type="entry name" value="Fe3_Rdtase_TM_dom"/>
</dbReference>
<dbReference type="GO" id="GO:0016175">
    <property type="term" value="F:superoxide-generating NAD(P)H oxidase activity"/>
    <property type="evidence" value="ECO:0007669"/>
    <property type="project" value="UniProtKB-ARBA"/>
</dbReference>
<keyword evidence="3" id="KW-0575">Peroxidase</keyword>
<dbReference type="PANTHER" id="PTHR11972">
    <property type="entry name" value="NADPH OXIDASE"/>
    <property type="match status" value="1"/>
</dbReference>
<feature type="region of interest" description="Disordered" evidence="13">
    <location>
        <begin position="1"/>
        <end position="21"/>
    </location>
</feature>
<feature type="transmembrane region" description="Helical" evidence="14">
    <location>
        <begin position="618"/>
        <end position="638"/>
    </location>
</feature>
<dbReference type="FunFam" id="3.40.50.80:FF:000028">
    <property type="entry name" value="Respiratory burst oxidase protein E"/>
    <property type="match status" value="1"/>
</dbReference>
<dbReference type="Pfam" id="PF01794">
    <property type="entry name" value="Ferric_reduct"/>
    <property type="match status" value="1"/>
</dbReference>
<dbReference type="PROSITE" id="PS50222">
    <property type="entry name" value="EF_HAND_2"/>
    <property type="match status" value="1"/>
</dbReference>
<feature type="transmembrane region" description="Helical" evidence="14">
    <location>
        <begin position="558"/>
        <end position="582"/>
    </location>
</feature>
<evidence type="ECO:0008006" key="19">
    <source>
        <dbReference type="Google" id="ProtNLM"/>
    </source>
</evidence>
<evidence type="ECO:0000256" key="9">
    <source>
        <dbReference type="ARBA" id="ARBA00022857"/>
    </source>
</evidence>
<dbReference type="InterPro" id="IPR017938">
    <property type="entry name" value="Riboflavin_synthase-like_b-brl"/>
</dbReference>
<dbReference type="Pfam" id="PF08414">
    <property type="entry name" value="NADPH_Ox"/>
    <property type="match status" value="1"/>
</dbReference>
<keyword evidence="8" id="KW-0106">Calcium</keyword>
<keyword evidence="5 14" id="KW-0812">Transmembrane</keyword>
<evidence type="ECO:0000256" key="12">
    <source>
        <dbReference type="ARBA" id="ARBA00023136"/>
    </source>
</evidence>
<keyword evidence="4" id="KW-0285">Flavoprotein</keyword>
<dbReference type="SUPFAM" id="SSF63380">
    <property type="entry name" value="Riboflavin synthase domain-like"/>
    <property type="match status" value="1"/>
</dbReference>
<evidence type="ECO:0000256" key="2">
    <source>
        <dbReference type="ARBA" id="ARBA00007975"/>
    </source>
</evidence>
<feature type="compositionally biased region" description="Low complexity" evidence="13">
    <location>
        <begin position="1"/>
        <end position="17"/>
    </location>
</feature>
<dbReference type="AlphaFoldDB" id="A0AAV6X088"/>
<dbReference type="CDD" id="cd06186">
    <property type="entry name" value="NOX_Duox_like_FAD_NADP"/>
    <property type="match status" value="1"/>
</dbReference>
<keyword evidence="10 14" id="KW-1133">Transmembrane helix</keyword>
<evidence type="ECO:0000259" key="16">
    <source>
        <dbReference type="PROSITE" id="PS51384"/>
    </source>
</evidence>
<comment type="similarity">
    <text evidence="2">Belongs to the RBOH (TC 5.B.1.3) family.</text>
</comment>
<feature type="compositionally biased region" description="Basic residues" evidence="13">
    <location>
        <begin position="100"/>
        <end position="112"/>
    </location>
</feature>
<dbReference type="PROSITE" id="PS51384">
    <property type="entry name" value="FAD_FR"/>
    <property type="match status" value="1"/>
</dbReference>
<dbReference type="InterPro" id="IPR002048">
    <property type="entry name" value="EF_hand_dom"/>
</dbReference>
<feature type="domain" description="FAD-binding FR-type" evidence="16">
    <location>
        <begin position="615"/>
        <end position="736"/>
    </location>
</feature>
<evidence type="ECO:0000256" key="10">
    <source>
        <dbReference type="ARBA" id="ARBA00022989"/>
    </source>
</evidence>